<accession>A0A9P8N2V3</accession>
<dbReference type="OrthoDB" id="292693at2759"/>
<comment type="subunit">
    <text evidence="2">Interacts with coenzyme Q.</text>
</comment>
<evidence type="ECO:0000313" key="5">
    <source>
        <dbReference type="EMBL" id="KAH0964844.1"/>
    </source>
</evidence>
<dbReference type="EMBL" id="JAIZPD010000003">
    <property type="protein sequence ID" value="KAH0964844.1"/>
    <property type="molecule type" value="Genomic_DNA"/>
</dbReference>
<name>A0A9P8N2V3_9HYPO</name>
<dbReference type="AlphaFoldDB" id="A0A9P8N2V3"/>
<reference evidence="5" key="1">
    <citation type="submission" date="2021-09" db="EMBL/GenBank/DDBJ databases">
        <title>A high-quality genome of the endoparasitic fungus Hirsutella rhossiliensis with a comparison of Hirsutella genomes reveals transposable elements contributing to genome size variation.</title>
        <authorList>
            <person name="Lin R."/>
            <person name="Jiao Y."/>
            <person name="Sun X."/>
            <person name="Ling J."/>
            <person name="Xie B."/>
            <person name="Cheng X."/>
        </authorList>
    </citation>
    <scope>NUCLEOTIDE SEQUENCE</scope>
    <source>
        <strain evidence="5">HR02</strain>
    </source>
</reference>
<dbReference type="GeneID" id="68351989"/>
<proteinExistence type="inferred from homology"/>
<evidence type="ECO:0000256" key="1">
    <source>
        <dbReference type="ARBA" id="ARBA00006885"/>
    </source>
</evidence>
<comment type="similarity">
    <text evidence="1">Belongs to the COQ10 family.</text>
</comment>
<evidence type="ECO:0000259" key="4">
    <source>
        <dbReference type="Pfam" id="PF03364"/>
    </source>
</evidence>
<keyword evidence="6" id="KW-1185">Reference proteome</keyword>
<comment type="caution">
    <text evidence="5">The sequence shown here is derived from an EMBL/GenBank/DDBJ whole genome shotgun (WGS) entry which is preliminary data.</text>
</comment>
<evidence type="ECO:0000313" key="6">
    <source>
        <dbReference type="Proteomes" id="UP000824596"/>
    </source>
</evidence>
<protein>
    <submittedName>
        <fullName evidence="5">Polyketide cyclase / dehydrase and lipid transport domain-containing protein</fullName>
    </submittedName>
</protein>
<dbReference type="Proteomes" id="UP000824596">
    <property type="component" value="Unassembled WGS sequence"/>
</dbReference>
<dbReference type="InterPro" id="IPR023393">
    <property type="entry name" value="START-like_dom_sf"/>
</dbReference>
<dbReference type="GO" id="GO:0045333">
    <property type="term" value="P:cellular respiration"/>
    <property type="evidence" value="ECO:0007669"/>
    <property type="project" value="InterPro"/>
</dbReference>
<comment type="function">
    <text evidence="3">Required for the function of coenzyme Q in the respiratory chain. May serve as a chaperone or may be involved in the transport of Q6 from its site of synthesis to the catalytic sites of the respiratory complexes.</text>
</comment>
<dbReference type="SUPFAM" id="SSF55961">
    <property type="entry name" value="Bet v1-like"/>
    <property type="match status" value="1"/>
</dbReference>
<evidence type="ECO:0000256" key="2">
    <source>
        <dbReference type="ARBA" id="ARBA00011814"/>
    </source>
</evidence>
<sequence>MSLQTILPRRLPSRPSLLAIAASAATAPRRSFFNLPGGDGSGSSDSNAQHLTATRTLPYASAPLYDLIADVDSYHRFVPYCARSRVTHWSPPDAHGRRWPAQADLHVGWGGFTEVFTSRLRCVPGVSVEALSRDDESASSSSSVFKSLVTRWSLNPVASHQPSTEVHLSITYQFTSPIYAAVSAAVSDKVAGVMIEAFEKQAQERLASTRKL</sequence>
<dbReference type="PANTHER" id="PTHR12901">
    <property type="entry name" value="SPERM PROTEIN HOMOLOG"/>
    <property type="match status" value="1"/>
</dbReference>
<dbReference type="InterPro" id="IPR005031">
    <property type="entry name" value="COQ10_START"/>
</dbReference>
<feature type="domain" description="Coenzyme Q-binding protein COQ10 START" evidence="4">
    <location>
        <begin position="59"/>
        <end position="199"/>
    </location>
</feature>
<dbReference type="GO" id="GO:0048039">
    <property type="term" value="F:ubiquinone binding"/>
    <property type="evidence" value="ECO:0007669"/>
    <property type="project" value="InterPro"/>
</dbReference>
<dbReference type="Gene3D" id="3.30.530.20">
    <property type="match status" value="1"/>
</dbReference>
<gene>
    <name evidence="5" type="ORF">HRG_02860</name>
</gene>
<dbReference type="InterPro" id="IPR044996">
    <property type="entry name" value="COQ10-like"/>
</dbReference>
<dbReference type="CDD" id="cd07813">
    <property type="entry name" value="COQ10p_like"/>
    <property type="match status" value="1"/>
</dbReference>
<dbReference type="GO" id="GO:0005739">
    <property type="term" value="C:mitochondrion"/>
    <property type="evidence" value="ECO:0007669"/>
    <property type="project" value="TreeGrafter"/>
</dbReference>
<dbReference type="Pfam" id="PF03364">
    <property type="entry name" value="Polyketide_cyc"/>
    <property type="match status" value="1"/>
</dbReference>
<dbReference type="RefSeq" id="XP_044722357.1">
    <property type="nucleotide sequence ID" value="XM_044861331.1"/>
</dbReference>
<evidence type="ECO:0000256" key="3">
    <source>
        <dbReference type="ARBA" id="ARBA00024947"/>
    </source>
</evidence>
<dbReference type="PANTHER" id="PTHR12901:SF10">
    <property type="entry name" value="COENZYME Q-BINDING PROTEIN COQ10, MITOCHONDRIAL"/>
    <property type="match status" value="1"/>
</dbReference>
<organism evidence="5 6">
    <name type="scientific">Hirsutella rhossiliensis</name>
    <dbReference type="NCBI Taxonomy" id="111463"/>
    <lineage>
        <taxon>Eukaryota</taxon>
        <taxon>Fungi</taxon>
        <taxon>Dikarya</taxon>
        <taxon>Ascomycota</taxon>
        <taxon>Pezizomycotina</taxon>
        <taxon>Sordariomycetes</taxon>
        <taxon>Hypocreomycetidae</taxon>
        <taxon>Hypocreales</taxon>
        <taxon>Ophiocordycipitaceae</taxon>
        <taxon>Hirsutella</taxon>
    </lineage>
</organism>